<dbReference type="Proteomes" id="UP000887565">
    <property type="component" value="Unplaced"/>
</dbReference>
<feature type="transmembrane region" description="Helical" evidence="2">
    <location>
        <begin position="98"/>
        <end position="122"/>
    </location>
</feature>
<proteinExistence type="predicted"/>
<evidence type="ECO:0000313" key="4">
    <source>
        <dbReference type="WBParaSite" id="nRc.2.0.1.t11207-RA"/>
    </source>
</evidence>
<dbReference type="WBParaSite" id="nRc.2.0.1.t11207-RA">
    <property type="protein sequence ID" value="nRc.2.0.1.t11207-RA"/>
    <property type="gene ID" value="nRc.2.0.1.g11207"/>
</dbReference>
<evidence type="ECO:0000256" key="2">
    <source>
        <dbReference type="SAM" id="Phobius"/>
    </source>
</evidence>
<accession>A0A915IBD8</accession>
<dbReference type="AlphaFoldDB" id="A0A915IBD8"/>
<keyword evidence="2" id="KW-1133">Transmembrane helix</keyword>
<keyword evidence="3" id="KW-1185">Reference proteome</keyword>
<sequence length="124" mass="13569">MSDSHASDSQLCAFTNKPDSDSSPNDDATNIVMDEKTPSQISKGVKTIVPYPHVDDQNMSVISNATEVNSTAWNLYHNGTDPECPNSKANGTNHGVVIWIWTSIIILILIMIALILMLVIMVQK</sequence>
<evidence type="ECO:0000313" key="3">
    <source>
        <dbReference type="Proteomes" id="UP000887565"/>
    </source>
</evidence>
<feature type="region of interest" description="Disordered" evidence="1">
    <location>
        <begin position="1"/>
        <end position="36"/>
    </location>
</feature>
<keyword evidence="2" id="KW-0812">Transmembrane</keyword>
<feature type="compositionally biased region" description="Polar residues" evidence="1">
    <location>
        <begin position="1"/>
        <end position="13"/>
    </location>
</feature>
<keyword evidence="2" id="KW-0472">Membrane</keyword>
<name>A0A915IBD8_ROMCU</name>
<organism evidence="3 4">
    <name type="scientific">Romanomermis culicivorax</name>
    <name type="common">Nematode worm</name>
    <dbReference type="NCBI Taxonomy" id="13658"/>
    <lineage>
        <taxon>Eukaryota</taxon>
        <taxon>Metazoa</taxon>
        <taxon>Ecdysozoa</taxon>
        <taxon>Nematoda</taxon>
        <taxon>Enoplea</taxon>
        <taxon>Dorylaimia</taxon>
        <taxon>Mermithida</taxon>
        <taxon>Mermithoidea</taxon>
        <taxon>Mermithidae</taxon>
        <taxon>Romanomermis</taxon>
    </lineage>
</organism>
<protein>
    <submittedName>
        <fullName evidence="4">Uncharacterized protein</fullName>
    </submittedName>
</protein>
<reference evidence="4" key="1">
    <citation type="submission" date="2022-11" db="UniProtKB">
        <authorList>
            <consortium name="WormBaseParasite"/>
        </authorList>
    </citation>
    <scope>IDENTIFICATION</scope>
</reference>
<evidence type="ECO:0000256" key="1">
    <source>
        <dbReference type="SAM" id="MobiDB-lite"/>
    </source>
</evidence>